<evidence type="ECO:0000313" key="2">
    <source>
        <dbReference type="EMBL" id="OSD02484.1"/>
    </source>
</evidence>
<dbReference type="STRING" id="1353009.A0A1Y2IPD8"/>
<dbReference type="Proteomes" id="UP000193067">
    <property type="component" value="Unassembled WGS sequence"/>
</dbReference>
<evidence type="ECO:0000259" key="1">
    <source>
        <dbReference type="Pfam" id="PF12937"/>
    </source>
</evidence>
<dbReference type="OrthoDB" id="3193283at2759"/>
<dbReference type="InterPro" id="IPR001810">
    <property type="entry name" value="F-box_dom"/>
</dbReference>
<name>A0A1Y2IPD8_TRAC3</name>
<dbReference type="SUPFAM" id="SSF81383">
    <property type="entry name" value="F-box domain"/>
    <property type="match status" value="1"/>
</dbReference>
<reference evidence="2 3" key="1">
    <citation type="journal article" date="2015" name="Biotechnol. Biofuels">
        <title>Enhanced degradation of softwood versus hardwood by the white-rot fungus Pycnoporus coccineus.</title>
        <authorList>
            <person name="Couturier M."/>
            <person name="Navarro D."/>
            <person name="Chevret D."/>
            <person name="Henrissat B."/>
            <person name="Piumi F."/>
            <person name="Ruiz-Duenas F.J."/>
            <person name="Martinez A.T."/>
            <person name="Grigoriev I.V."/>
            <person name="Riley R."/>
            <person name="Lipzen A."/>
            <person name="Berrin J.G."/>
            <person name="Master E.R."/>
            <person name="Rosso M.N."/>
        </authorList>
    </citation>
    <scope>NUCLEOTIDE SEQUENCE [LARGE SCALE GENOMIC DNA]</scope>
    <source>
        <strain evidence="2 3">BRFM310</strain>
    </source>
</reference>
<keyword evidence="3" id="KW-1185">Reference proteome</keyword>
<proteinExistence type="predicted"/>
<evidence type="ECO:0000313" key="3">
    <source>
        <dbReference type="Proteomes" id="UP000193067"/>
    </source>
</evidence>
<protein>
    <recommendedName>
        <fullName evidence="1">F-box domain-containing protein</fullName>
    </recommendedName>
</protein>
<dbReference type="AlphaFoldDB" id="A0A1Y2IPD8"/>
<dbReference type="EMBL" id="KZ084105">
    <property type="protein sequence ID" value="OSD02484.1"/>
    <property type="molecule type" value="Genomic_DNA"/>
</dbReference>
<dbReference type="InterPro" id="IPR036047">
    <property type="entry name" value="F-box-like_dom_sf"/>
</dbReference>
<dbReference type="Gene3D" id="1.20.1280.50">
    <property type="match status" value="1"/>
</dbReference>
<dbReference type="Pfam" id="PF12937">
    <property type="entry name" value="F-box-like"/>
    <property type="match status" value="1"/>
</dbReference>
<feature type="domain" description="F-box" evidence="1">
    <location>
        <begin position="62"/>
        <end position="122"/>
    </location>
</feature>
<gene>
    <name evidence="2" type="ORF">PYCCODRAFT_1467834</name>
</gene>
<accession>A0A1Y2IPD8</accession>
<organism evidence="2 3">
    <name type="scientific">Trametes coccinea (strain BRFM310)</name>
    <name type="common">Pycnoporus coccineus</name>
    <dbReference type="NCBI Taxonomy" id="1353009"/>
    <lineage>
        <taxon>Eukaryota</taxon>
        <taxon>Fungi</taxon>
        <taxon>Dikarya</taxon>
        <taxon>Basidiomycota</taxon>
        <taxon>Agaricomycotina</taxon>
        <taxon>Agaricomycetes</taxon>
        <taxon>Polyporales</taxon>
        <taxon>Polyporaceae</taxon>
        <taxon>Trametes</taxon>
    </lineage>
</organism>
<sequence length="587" mass="64381">MALESVAALISWQGWHVLQDAVNEASRRRFCMSVDELDAVQQVLRIGLAHLNEATNASRDVNKLPPEILTYIFSLVPRDLPSHGMAQLGAKQTYDLVPLTHVCRRWRVIALSASPLWSTVCETMPSHVASHAFRARAGLVPLTVYVDRPYPSAALRTLLATEGKDIAELELHDLQELPPVQLASELLSFSAPSLERIVVHSRTARVIHEQPSVEAPEAIELCRGDTPRLKHLEFHDVPFLPANHFTALMDLSLSYYDSPIAWALDDLLGLLSRSPMLQKIRLNGLPCDFHLRRPTATSPVALPYLKSLEIGEFLGYLSPIPTLRQIVSHITLPSDASVRIYGVEACRVSGTVELSPTPEEWSSLYINMTFSTLTLVLSRPLSPATFSLQLTTGGTSTALLEQAVTGFIRDNATPALRTVTISSQRGWSSWCDTRTLLAALPGVEVLEVGECYLVPPLLDALRPLGAEASRYDDHQLLCPSLRTLRLPPVAVSATSELLTYVLESRAAFGSTLHCPDVPQSPSPSLSAYGKQSATFAFVDVSQASRMETARTSAPAPYADEEVMAYPEAPTIPAEALSHLGFYFMSDY</sequence>